<accession>A3VH79</accession>
<gene>
    <name evidence="1" type="ORF">RB2654_15150</name>
</gene>
<dbReference type="EMBL" id="AAMT01000008">
    <property type="protein sequence ID" value="EAQ12634.1"/>
    <property type="molecule type" value="Genomic_DNA"/>
</dbReference>
<comment type="caution">
    <text evidence="1">The sequence shown here is derived from an EMBL/GenBank/DDBJ whole genome shotgun (WGS) entry which is preliminary data.</text>
</comment>
<evidence type="ECO:0000313" key="1">
    <source>
        <dbReference type="EMBL" id="EAQ12634.1"/>
    </source>
</evidence>
<protein>
    <submittedName>
        <fullName evidence="1">Uncharacterized protein</fullName>
    </submittedName>
</protein>
<dbReference type="HOGENOM" id="CLU_3424804_0_0_5"/>
<dbReference type="AlphaFoldDB" id="A3VH79"/>
<organism evidence="1 2">
    <name type="scientific">Maritimibacter alkaliphilus HTCC2654</name>
    <dbReference type="NCBI Taxonomy" id="314271"/>
    <lineage>
        <taxon>Bacteria</taxon>
        <taxon>Pseudomonadati</taxon>
        <taxon>Pseudomonadota</taxon>
        <taxon>Alphaproteobacteria</taxon>
        <taxon>Rhodobacterales</taxon>
        <taxon>Roseobacteraceae</taxon>
        <taxon>Maritimibacter</taxon>
    </lineage>
</organism>
<name>A3VH79_9RHOB</name>
<proteinExistence type="predicted"/>
<dbReference type="STRING" id="314271.RB2654_15150"/>
<dbReference type="Proteomes" id="UP000002931">
    <property type="component" value="Unassembled WGS sequence"/>
</dbReference>
<keyword evidence="2" id="KW-1185">Reference proteome</keyword>
<evidence type="ECO:0000313" key="2">
    <source>
        <dbReference type="Proteomes" id="UP000002931"/>
    </source>
</evidence>
<sequence>MNGFWFHRFSSTPSGHVTRERV</sequence>
<reference evidence="1 2" key="1">
    <citation type="journal article" date="2010" name="J. Bacteriol.">
        <title>Genome sequences of Pelagibaca bermudensis HTCC2601T and Maritimibacter alkaliphilus HTCC2654T, the type strains of two marine Roseobacter genera.</title>
        <authorList>
            <person name="Thrash J.C."/>
            <person name="Cho J.C."/>
            <person name="Ferriera S."/>
            <person name="Johnson J."/>
            <person name="Vergin K.L."/>
            <person name="Giovannoni S.J."/>
        </authorList>
    </citation>
    <scope>NUCLEOTIDE SEQUENCE [LARGE SCALE GENOMIC DNA]</scope>
    <source>
        <strain evidence="1 2">HTCC2654</strain>
    </source>
</reference>